<keyword evidence="3" id="KW-0378">Hydrolase</keyword>
<dbReference type="GO" id="GO:0008236">
    <property type="term" value="F:serine-type peptidase activity"/>
    <property type="evidence" value="ECO:0007669"/>
    <property type="project" value="UniProtKB-KW"/>
</dbReference>
<comment type="similarity">
    <text evidence="1">Belongs to the peptidase S49 family.</text>
</comment>
<protein>
    <submittedName>
        <fullName evidence="8">S49 family peptidase</fullName>
    </submittedName>
</protein>
<keyword evidence="6" id="KW-0472">Membrane</keyword>
<gene>
    <name evidence="8" type="ORF">DU500_16945</name>
</gene>
<accession>A0A345E708</accession>
<feature type="transmembrane region" description="Helical" evidence="6">
    <location>
        <begin position="12"/>
        <end position="35"/>
    </location>
</feature>
<organism evidence="8 9">
    <name type="scientific">Haloplanus rubicundus</name>
    <dbReference type="NCBI Taxonomy" id="1547898"/>
    <lineage>
        <taxon>Archaea</taxon>
        <taxon>Methanobacteriati</taxon>
        <taxon>Methanobacteriota</taxon>
        <taxon>Stenosarchaea group</taxon>
        <taxon>Halobacteria</taxon>
        <taxon>Halobacteriales</taxon>
        <taxon>Haloferacaceae</taxon>
        <taxon>Haloplanus</taxon>
    </lineage>
</organism>
<dbReference type="RefSeq" id="WP_114587101.1">
    <property type="nucleotide sequence ID" value="NZ_CP031150.1"/>
</dbReference>
<keyword evidence="6" id="KW-0812">Transmembrane</keyword>
<dbReference type="InterPro" id="IPR029045">
    <property type="entry name" value="ClpP/crotonase-like_dom_sf"/>
</dbReference>
<evidence type="ECO:0000256" key="6">
    <source>
        <dbReference type="SAM" id="Phobius"/>
    </source>
</evidence>
<dbReference type="Gene3D" id="3.90.226.10">
    <property type="entry name" value="2-enoyl-CoA Hydratase, Chain A, domain 1"/>
    <property type="match status" value="1"/>
</dbReference>
<feature type="compositionally biased region" description="Low complexity" evidence="5">
    <location>
        <begin position="301"/>
        <end position="323"/>
    </location>
</feature>
<feature type="region of interest" description="Disordered" evidence="5">
    <location>
        <begin position="298"/>
        <end position="329"/>
    </location>
</feature>
<dbReference type="Pfam" id="PF01343">
    <property type="entry name" value="Peptidase_S49"/>
    <property type="match status" value="2"/>
</dbReference>
<dbReference type="SUPFAM" id="SSF52096">
    <property type="entry name" value="ClpP/crotonase"/>
    <property type="match status" value="1"/>
</dbReference>
<dbReference type="KEGG" id="haj:DU500_16945"/>
<evidence type="ECO:0000313" key="8">
    <source>
        <dbReference type="EMBL" id="AXG07980.1"/>
    </source>
</evidence>
<evidence type="ECO:0000256" key="5">
    <source>
        <dbReference type="SAM" id="MobiDB-lite"/>
    </source>
</evidence>
<proteinExistence type="inferred from homology"/>
<keyword evidence="4" id="KW-0720">Serine protease</keyword>
<dbReference type="GO" id="GO:0006508">
    <property type="term" value="P:proteolysis"/>
    <property type="evidence" value="ECO:0007669"/>
    <property type="project" value="UniProtKB-KW"/>
</dbReference>
<keyword evidence="6" id="KW-1133">Transmembrane helix</keyword>
<dbReference type="InterPro" id="IPR047272">
    <property type="entry name" value="S49_SppA_C"/>
</dbReference>
<feature type="domain" description="Peptidase S49" evidence="7">
    <location>
        <begin position="101"/>
        <end position="145"/>
    </location>
</feature>
<dbReference type="AlphaFoldDB" id="A0A345E708"/>
<feature type="domain" description="Peptidase S49" evidence="7">
    <location>
        <begin position="175"/>
        <end position="238"/>
    </location>
</feature>
<evidence type="ECO:0000259" key="7">
    <source>
        <dbReference type="Pfam" id="PF01343"/>
    </source>
</evidence>
<dbReference type="Proteomes" id="UP000253273">
    <property type="component" value="Chromosome"/>
</dbReference>
<sequence length="329" mass="33894">MASRIGALLRRIARSYVLFVVIGVVVGLALAPVAWNATSSDGTVAVVPVAGTIDGGTSAGVSAMLQRARSDSDVKAVVLLVNSGGGGAAASEELYLQTKRTSQEMPVITSVDAAAASGAYYTIAPSDHIYAKPASTVGSVGVLATTPRALEPTTVISTTGPNKLTGGDEREFNYILESLGNAFIGAIFEQRGSELQLSRTELEQARIYSGTQAVQNGLVDSIGGRQAAVEHAADEAGLDNYDVRVMRPDGTARFLSRSNYVASTAPNKTMVSATYLYGEEPSGPVFLMVPATYLNPANDSAATEPRPTAATRLSPSPAVAAASGGTHVA</sequence>
<name>A0A345E708_9EURY</name>
<keyword evidence="2" id="KW-0645">Protease</keyword>
<dbReference type="InterPro" id="IPR002142">
    <property type="entry name" value="Peptidase_S49"/>
</dbReference>
<dbReference type="OrthoDB" id="27099at2157"/>
<evidence type="ECO:0000256" key="4">
    <source>
        <dbReference type="ARBA" id="ARBA00022825"/>
    </source>
</evidence>
<evidence type="ECO:0000256" key="3">
    <source>
        <dbReference type="ARBA" id="ARBA00022801"/>
    </source>
</evidence>
<evidence type="ECO:0000313" key="9">
    <source>
        <dbReference type="Proteomes" id="UP000253273"/>
    </source>
</evidence>
<dbReference type="GeneID" id="37285108"/>
<evidence type="ECO:0000256" key="1">
    <source>
        <dbReference type="ARBA" id="ARBA00008683"/>
    </source>
</evidence>
<reference evidence="8 9" key="1">
    <citation type="submission" date="2018-07" db="EMBL/GenBank/DDBJ databases">
        <title>Genome sequences of Haloplanus sp. CBA1113.</title>
        <authorList>
            <person name="Kim Y.B."/>
            <person name="Roh S.W."/>
        </authorList>
    </citation>
    <scope>NUCLEOTIDE SEQUENCE [LARGE SCALE GENOMIC DNA]</scope>
    <source>
        <strain evidence="8 9">CBA1113</strain>
    </source>
</reference>
<keyword evidence="9" id="KW-1185">Reference proteome</keyword>
<dbReference type="CDD" id="cd07023">
    <property type="entry name" value="S49_Sppa_N_C"/>
    <property type="match status" value="1"/>
</dbReference>
<dbReference type="EMBL" id="CP031150">
    <property type="protein sequence ID" value="AXG07980.1"/>
    <property type="molecule type" value="Genomic_DNA"/>
</dbReference>
<dbReference type="PANTHER" id="PTHR42987:SF4">
    <property type="entry name" value="PROTEASE SOHB-RELATED"/>
    <property type="match status" value="1"/>
</dbReference>
<evidence type="ECO:0000256" key="2">
    <source>
        <dbReference type="ARBA" id="ARBA00022670"/>
    </source>
</evidence>
<dbReference type="PANTHER" id="PTHR42987">
    <property type="entry name" value="PEPTIDASE S49"/>
    <property type="match status" value="1"/>
</dbReference>